<evidence type="ECO:0000256" key="5">
    <source>
        <dbReference type="ARBA" id="ARBA00023239"/>
    </source>
</evidence>
<keyword evidence="5" id="KW-0456">Lyase</keyword>
<dbReference type="Gene3D" id="3.40.640.10">
    <property type="entry name" value="Type I PLP-dependent aspartate aminotransferase-like (Major domain)"/>
    <property type="match status" value="1"/>
</dbReference>
<evidence type="ECO:0000256" key="3">
    <source>
        <dbReference type="ARBA" id="ARBA00022793"/>
    </source>
</evidence>
<comment type="cofactor">
    <cofactor evidence="1">
        <name>pyridoxal 5'-phosphate</name>
        <dbReference type="ChEBI" id="CHEBI:597326"/>
    </cofactor>
</comment>
<dbReference type="PANTHER" id="PTHR43277">
    <property type="entry name" value="ARGININE DECARBOXYLASE"/>
    <property type="match status" value="1"/>
</dbReference>
<dbReference type="SUPFAM" id="SSF53383">
    <property type="entry name" value="PLP-dependent transferases"/>
    <property type="match status" value="1"/>
</dbReference>
<evidence type="ECO:0000256" key="1">
    <source>
        <dbReference type="ARBA" id="ARBA00001933"/>
    </source>
</evidence>
<dbReference type="Gene3D" id="3.90.100.10">
    <property type="entry name" value="Orn/Lys/Arg decarboxylase, C-terminal domain"/>
    <property type="match status" value="1"/>
</dbReference>
<keyword evidence="9" id="KW-1185">Reference proteome</keyword>
<evidence type="ECO:0000256" key="4">
    <source>
        <dbReference type="ARBA" id="ARBA00022898"/>
    </source>
</evidence>
<evidence type="ECO:0000259" key="6">
    <source>
        <dbReference type="Pfam" id="PF01276"/>
    </source>
</evidence>
<evidence type="ECO:0000313" key="9">
    <source>
        <dbReference type="Proteomes" id="UP001486565"/>
    </source>
</evidence>
<comment type="similarity">
    <text evidence="2">Belongs to the Orn/Lys/Arg decarboxylase class-I family.</text>
</comment>
<dbReference type="RefSeq" id="WP_341876043.1">
    <property type="nucleotide sequence ID" value="NZ_CP121687.1"/>
</dbReference>
<dbReference type="GO" id="GO:0008483">
    <property type="term" value="F:transaminase activity"/>
    <property type="evidence" value="ECO:0007669"/>
    <property type="project" value="UniProtKB-KW"/>
</dbReference>
<dbReference type="InterPro" id="IPR015421">
    <property type="entry name" value="PyrdxlP-dep_Trfase_major"/>
</dbReference>
<keyword evidence="4" id="KW-0663">Pyridoxal phosphate</keyword>
<evidence type="ECO:0000313" key="8">
    <source>
        <dbReference type="EMBL" id="WZL69039.1"/>
    </source>
</evidence>
<accession>A0ABZ2Y361</accession>
<keyword evidence="3" id="KW-0210">Decarboxylase</keyword>
<reference evidence="8 9" key="1">
    <citation type="submission" date="2023-03" db="EMBL/GenBank/DDBJ databases">
        <title>Novel Species.</title>
        <authorList>
            <person name="Ma S."/>
        </authorList>
    </citation>
    <scope>NUCLEOTIDE SEQUENCE [LARGE SCALE GENOMIC DNA]</scope>
    <source>
        <strain evidence="8 9">LIND6LT2</strain>
    </source>
</reference>
<protein>
    <submittedName>
        <fullName evidence="8">Aminotransferase class I/II-fold pyridoxal phosphate-dependent enzyme</fullName>
    </submittedName>
</protein>
<dbReference type="Proteomes" id="UP001486565">
    <property type="component" value="Chromosome"/>
</dbReference>
<proteinExistence type="inferred from homology"/>
<evidence type="ECO:0000256" key="2">
    <source>
        <dbReference type="ARBA" id="ARBA00010671"/>
    </source>
</evidence>
<dbReference type="Pfam" id="PF01276">
    <property type="entry name" value="OKR_DC_1"/>
    <property type="match status" value="1"/>
</dbReference>
<gene>
    <name evidence="8" type="ORF">QBE51_09510</name>
</gene>
<feature type="domain" description="Orn/Lys/Arg decarboxylase C-terminal" evidence="7">
    <location>
        <begin position="407"/>
        <end position="443"/>
    </location>
</feature>
<dbReference type="PANTHER" id="PTHR43277:SF3">
    <property type="entry name" value="DECARBOXYLASE, PUTATIVE-RELATED"/>
    <property type="match status" value="1"/>
</dbReference>
<sequence length="466" mass="52706">MAEAPLYERLMQYNKEDIYPFHMPGHKLGKILPSSCLLNLDVTEVKGMDNLYEPEEVIAKAQKLLAKTFGAEETIFLVNGSTAGVIASILGVCDPKDQLILARNSHHSAHHGMILGDITPCYINPKIIEPYGLLGGISSEDVEETIKRHPKAKAVFITSPTYEGFTSNIKEIARIAHQYNKILIVDEAHGAHFNFHSSFPKTALSQGADIVIQSLHKTLPALTQCALIHFHGTRANRDRVKQTLRMIQTSSPSYIFMGMMDLLRKTLDEQKEKLFEPYIANLMHLRNTLKEMNHILLLGEELNKQYAIEEIDISRLVFYTGYTNLSGVEIDRLLRNKYKIQMELSSEIHFIGISSIADTKEGFERLLNSMKEIDQGLIFNQKNADIDNILYPPSEIIISPREAFYAPKEVIPLEDAEGKVSSNFVVFYPPGIPLLSPGEKITKFHIEHIKRRKNEKTIEVIRRGGL</sequence>
<dbReference type="InterPro" id="IPR015424">
    <property type="entry name" value="PyrdxlP-dep_Trfase"/>
</dbReference>
<feature type="domain" description="Orn/Lys/Arg decarboxylases family 1 pyridoxal-P attachment site" evidence="6">
    <location>
        <begin position="5"/>
        <end position="295"/>
    </location>
</feature>
<dbReference type="InterPro" id="IPR052357">
    <property type="entry name" value="Orn_Lys_Arg_decarboxylase-I"/>
</dbReference>
<dbReference type="InterPro" id="IPR000310">
    <property type="entry name" value="Orn/Lys/Arg_deCO2ase_major_dom"/>
</dbReference>
<dbReference type="InterPro" id="IPR008286">
    <property type="entry name" value="Prn/Lys/Arg_de-COase_C"/>
</dbReference>
<dbReference type="Pfam" id="PF03711">
    <property type="entry name" value="OKR_DC_1_C"/>
    <property type="match status" value="1"/>
</dbReference>
<name>A0ABZ2Y361_9FIRM</name>
<evidence type="ECO:0000259" key="7">
    <source>
        <dbReference type="Pfam" id="PF03711"/>
    </source>
</evidence>
<keyword evidence="8" id="KW-0032">Aminotransferase</keyword>
<dbReference type="EMBL" id="CP121687">
    <property type="protein sequence ID" value="WZL69039.1"/>
    <property type="molecule type" value="Genomic_DNA"/>
</dbReference>
<organism evidence="8 9">
    <name type="scientific">Defluviitalea saccharophila</name>
    <dbReference type="NCBI Taxonomy" id="879970"/>
    <lineage>
        <taxon>Bacteria</taxon>
        <taxon>Bacillati</taxon>
        <taxon>Bacillota</taxon>
        <taxon>Clostridia</taxon>
        <taxon>Lachnospirales</taxon>
        <taxon>Defluviitaleaceae</taxon>
        <taxon>Defluviitalea</taxon>
    </lineage>
</organism>
<keyword evidence="8" id="KW-0808">Transferase</keyword>